<feature type="compositionally biased region" description="Polar residues" evidence="1">
    <location>
        <begin position="105"/>
        <end position="115"/>
    </location>
</feature>
<dbReference type="PANTHER" id="PTHR33871:SF1">
    <property type="entry name" value="OS05G0503100 PROTEIN"/>
    <property type="match status" value="1"/>
</dbReference>
<gene>
    <name evidence="2" type="ORF">H6P81_005620</name>
</gene>
<feature type="compositionally biased region" description="Basic and acidic residues" evidence="1">
    <location>
        <begin position="65"/>
        <end position="89"/>
    </location>
</feature>
<evidence type="ECO:0000256" key="1">
    <source>
        <dbReference type="SAM" id="MobiDB-lite"/>
    </source>
</evidence>
<feature type="compositionally biased region" description="Basic and acidic residues" evidence="1">
    <location>
        <begin position="188"/>
        <end position="198"/>
    </location>
</feature>
<evidence type="ECO:0000313" key="2">
    <source>
        <dbReference type="EMBL" id="KAG9452716.1"/>
    </source>
</evidence>
<sequence>MGCCVSKKGFSSKGSAARVQGPENSRDGGKEENSREPPPAPQEEETVKEVLSETPKPPLLVIPTGEKRFEKEPPKASLPAEEKKFDRRSSLLSSNDETSEMSEICSLTESMSTTITEKKEENGLEEVEMRPRDYRSPVKFQRKRPVSGDYTGRRDRGGKSPARRSEPSPGRRTPGRERQTVTRSRIPNKKDPGEDSGRRSRSPAVRRDSKGAPTPRNELTRSASARKTGRAPRVVAEELGKATNPHPQLERTGEGGTPANESLENPLGKPKETPSRVSKRDQCLIWRGVTELESSDRHVPLRFSGFSSSLSFPAQTGFGPRIEILPACPHPVAPLPSATFEESSHAVKDLTAFHFWVYIVNQAGAHDP</sequence>
<comment type="caution">
    <text evidence="2">The sequence shown here is derived from an EMBL/GenBank/DDBJ whole genome shotgun (WGS) entry which is preliminary data.</text>
</comment>
<proteinExistence type="predicted"/>
<feature type="compositionally biased region" description="Basic and acidic residues" evidence="1">
    <location>
        <begin position="24"/>
        <end position="35"/>
    </location>
</feature>
<reference evidence="2 3" key="1">
    <citation type="submission" date="2021-07" db="EMBL/GenBank/DDBJ databases">
        <title>The Aristolochia fimbriata genome: insights into angiosperm evolution, floral development and chemical biosynthesis.</title>
        <authorList>
            <person name="Jiao Y."/>
        </authorList>
    </citation>
    <scope>NUCLEOTIDE SEQUENCE [LARGE SCALE GENOMIC DNA]</scope>
    <source>
        <strain evidence="2">IBCAS-2021</strain>
        <tissue evidence="2">Leaf</tissue>
    </source>
</reference>
<keyword evidence="3" id="KW-1185">Reference proteome</keyword>
<evidence type="ECO:0008006" key="4">
    <source>
        <dbReference type="Google" id="ProtNLM"/>
    </source>
</evidence>
<feature type="compositionally biased region" description="Low complexity" evidence="1">
    <location>
        <begin position="1"/>
        <end position="15"/>
    </location>
</feature>
<feature type="compositionally biased region" description="Basic and acidic residues" evidence="1">
    <location>
        <begin position="269"/>
        <end position="279"/>
    </location>
</feature>
<dbReference type="EMBL" id="JAINDJ010000003">
    <property type="protein sequence ID" value="KAG9452716.1"/>
    <property type="molecule type" value="Genomic_DNA"/>
</dbReference>
<dbReference type="PANTHER" id="PTHR33871">
    <property type="entry name" value="OS05G0503100 PROTEIN-RELATED"/>
    <property type="match status" value="1"/>
</dbReference>
<name>A0AAV7EYP9_ARIFI</name>
<feature type="compositionally biased region" description="Basic and acidic residues" evidence="1">
    <location>
        <begin position="116"/>
        <end position="136"/>
    </location>
</feature>
<protein>
    <recommendedName>
        <fullName evidence="4">Serine/arginine repetitive matrix protein 1-like</fullName>
    </recommendedName>
</protein>
<organism evidence="2 3">
    <name type="scientific">Aristolochia fimbriata</name>
    <name type="common">White veined hardy Dutchman's pipe vine</name>
    <dbReference type="NCBI Taxonomy" id="158543"/>
    <lineage>
        <taxon>Eukaryota</taxon>
        <taxon>Viridiplantae</taxon>
        <taxon>Streptophyta</taxon>
        <taxon>Embryophyta</taxon>
        <taxon>Tracheophyta</taxon>
        <taxon>Spermatophyta</taxon>
        <taxon>Magnoliopsida</taxon>
        <taxon>Magnoliidae</taxon>
        <taxon>Piperales</taxon>
        <taxon>Aristolochiaceae</taxon>
        <taxon>Aristolochia</taxon>
    </lineage>
</organism>
<dbReference type="Proteomes" id="UP000825729">
    <property type="component" value="Unassembled WGS sequence"/>
</dbReference>
<feature type="region of interest" description="Disordered" evidence="1">
    <location>
        <begin position="1"/>
        <end position="279"/>
    </location>
</feature>
<evidence type="ECO:0000313" key="3">
    <source>
        <dbReference type="Proteomes" id="UP000825729"/>
    </source>
</evidence>
<dbReference type="AlphaFoldDB" id="A0AAV7EYP9"/>
<feature type="compositionally biased region" description="Basic and acidic residues" evidence="1">
    <location>
        <begin position="151"/>
        <end position="166"/>
    </location>
</feature>
<accession>A0AAV7EYP9</accession>